<feature type="region of interest" description="Disordered" evidence="1">
    <location>
        <begin position="1"/>
        <end position="47"/>
    </location>
</feature>
<dbReference type="RefSeq" id="XP_016584329.1">
    <property type="nucleotide sequence ID" value="XM_016727891.1"/>
</dbReference>
<dbReference type="AlphaFoldDB" id="A0A0F2LW21"/>
<feature type="compositionally biased region" description="Basic and acidic residues" evidence="1">
    <location>
        <begin position="14"/>
        <end position="32"/>
    </location>
</feature>
<feature type="compositionally biased region" description="Polar residues" evidence="1">
    <location>
        <begin position="1"/>
        <end position="12"/>
    </location>
</feature>
<protein>
    <submittedName>
        <fullName evidence="2">Uncharacterized protein</fullName>
    </submittedName>
</protein>
<evidence type="ECO:0000256" key="1">
    <source>
        <dbReference type="SAM" id="MobiDB-lite"/>
    </source>
</evidence>
<dbReference type="KEGG" id="ssck:SPSK_00950"/>
<accession>A0A0F2LW21</accession>
<dbReference type="EMBL" id="AXCR01000011">
    <property type="protein sequence ID" value="KJR81653.1"/>
    <property type="molecule type" value="Genomic_DNA"/>
</dbReference>
<dbReference type="Proteomes" id="UP000033710">
    <property type="component" value="Unassembled WGS sequence"/>
</dbReference>
<evidence type="ECO:0000313" key="2">
    <source>
        <dbReference type="EMBL" id="KJR81653.1"/>
    </source>
</evidence>
<dbReference type="GeneID" id="27663168"/>
<dbReference type="VEuPathDB" id="FungiDB:SPSK_00950"/>
<comment type="caution">
    <text evidence="2">The sequence shown here is derived from an EMBL/GenBank/DDBJ whole genome shotgun (WGS) entry which is preliminary data.</text>
</comment>
<reference evidence="2 3" key="1">
    <citation type="journal article" date="2014" name="BMC Genomics">
        <title>Comparative genomics of the major fungal agents of human and animal Sporotrichosis: Sporothrix schenckii and Sporothrix brasiliensis.</title>
        <authorList>
            <person name="Teixeira M.M."/>
            <person name="de Almeida L.G."/>
            <person name="Kubitschek-Barreira P."/>
            <person name="Alves F.L."/>
            <person name="Kioshima E.S."/>
            <person name="Abadio A.K."/>
            <person name="Fernandes L."/>
            <person name="Derengowski L.S."/>
            <person name="Ferreira K.S."/>
            <person name="Souza R.C."/>
            <person name="Ruiz J.C."/>
            <person name="de Andrade N.C."/>
            <person name="Paes H.C."/>
            <person name="Nicola A.M."/>
            <person name="Albuquerque P."/>
            <person name="Gerber A.L."/>
            <person name="Martins V.P."/>
            <person name="Peconick L.D."/>
            <person name="Neto A.V."/>
            <person name="Chaucanez C.B."/>
            <person name="Silva P.A."/>
            <person name="Cunha O.L."/>
            <person name="de Oliveira F.F."/>
            <person name="dos Santos T.C."/>
            <person name="Barros A.L."/>
            <person name="Soares M.A."/>
            <person name="de Oliveira L.M."/>
            <person name="Marini M.M."/>
            <person name="Villalobos-Duno H."/>
            <person name="Cunha M.M."/>
            <person name="de Hoog S."/>
            <person name="da Silveira J.F."/>
            <person name="Henrissat B."/>
            <person name="Nino-Vega G.A."/>
            <person name="Cisalpino P.S."/>
            <person name="Mora-Montes H.M."/>
            <person name="Almeida S.R."/>
            <person name="Stajich J.E."/>
            <person name="Lopes-Bezerra L.M."/>
            <person name="Vasconcelos A.T."/>
            <person name="Felipe M.S."/>
        </authorList>
    </citation>
    <scope>NUCLEOTIDE SEQUENCE [LARGE SCALE GENOMIC DNA]</scope>
    <source>
        <strain evidence="2 3">1099-18</strain>
    </source>
</reference>
<sequence>MSGEKSGNTATVKDNWDNEDKRAKEGADHKQNDTGQARWDWTREHPVQQSSPTCLLRTLLFATFPLSAAHFPYEQPTVNFAAVAGL</sequence>
<gene>
    <name evidence="2" type="ORF">SPSK_00950</name>
</gene>
<reference evidence="2 3" key="2">
    <citation type="journal article" date="2015" name="Eukaryot. Cell">
        <title>Asexual propagation of a virulent clone complex in a human and feline outbreak of sporotrichosis.</title>
        <authorList>
            <person name="Teixeira Mde M."/>
            <person name="Rodrigues A.M."/>
            <person name="Tsui C.K."/>
            <person name="de Almeida L.G."/>
            <person name="Van Diepeningen A.D."/>
            <person name="van den Ende B.G."/>
            <person name="Fernandes G.F."/>
            <person name="Kano R."/>
            <person name="Hamelin R.C."/>
            <person name="Lopes-Bezerra L.M."/>
            <person name="Vasconcelos A.T."/>
            <person name="de Hoog S."/>
            <person name="de Camargo Z.P."/>
            <person name="Felipe M.S."/>
        </authorList>
    </citation>
    <scope>NUCLEOTIDE SEQUENCE [LARGE SCALE GENOMIC DNA]</scope>
    <source>
        <strain evidence="2 3">1099-18</strain>
    </source>
</reference>
<name>A0A0F2LW21_SPOSC</name>
<proteinExistence type="predicted"/>
<evidence type="ECO:0000313" key="3">
    <source>
        <dbReference type="Proteomes" id="UP000033710"/>
    </source>
</evidence>
<organism evidence="2 3">
    <name type="scientific">Sporothrix schenckii 1099-18</name>
    <dbReference type="NCBI Taxonomy" id="1397361"/>
    <lineage>
        <taxon>Eukaryota</taxon>
        <taxon>Fungi</taxon>
        <taxon>Dikarya</taxon>
        <taxon>Ascomycota</taxon>
        <taxon>Pezizomycotina</taxon>
        <taxon>Sordariomycetes</taxon>
        <taxon>Sordariomycetidae</taxon>
        <taxon>Ophiostomatales</taxon>
        <taxon>Ophiostomataceae</taxon>
        <taxon>Sporothrix</taxon>
    </lineage>
</organism>